<dbReference type="Proteomes" id="UP000712600">
    <property type="component" value="Unassembled WGS sequence"/>
</dbReference>
<gene>
    <name evidence="1" type="ORF">F2Q69_00015503</name>
</gene>
<sequence length="65" mass="6948">MSVADGKEGKEGPLGSRAVEVLIECIAEITSHKSKSLNSLLIKGSPTPIYLGKFLHNGVTILGWR</sequence>
<proteinExistence type="predicted"/>
<dbReference type="AlphaFoldDB" id="A0A3N6RF47"/>
<reference evidence="1" key="1">
    <citation type="submission" date="2019-12" db="EMBL/GenBank/DDBJ databases">
        <title>Genome sequencing and annotation of Brassica cretica.</title>
        <authorList>
            <person name="Studholme D.J."/>
            <person name="Sarris P."/>
        </authorList>
    </citation>
    <scope>NUCLEOTIDE SEQUENCE</scope>
    <source>
        <strain evidence="1">PFS-109/04</strain>
        <tissue evidence="1">Leaf</tissue>
    </source>
</reference>
<dbReference type="EMBL" id="QGKX02000996">
    <property type="protein sequence ID" value="KAF3554410.1"/>
    <property type="molecule type" value="Genomic_DNA"/>
</dbReference>
<organism evidence="1 2">
    <name type="scientific">Brassica cretica</name>
    <name type="common">Mustard</name>
    <dbReference type="NCBI Taxonomy" id="69181"/>
    <lineage>
        <taxon>Eukaryota</taxon>
        <taxon>Viridiplantae</taxon>
        <taxon>Streptophyta</taxon>
        <taxon>Embryophyta</taxon>
        <taxon>Tracheophyta</taxon>
        <taxon>Spermatophyta</taxon>
        <taxon>Magnoliopsida</taxon>
        <taxon>eudicotyledons</taxon>
        <taxon>Gunneridae</taxon>
        <taxon>Pentapetalae</taxon>
        <taxon>rosids</taxon>
        <taxon>malvids</taxon>
        <taxon>Brassicales</taxon>
        <taxon>Brassicaceae</taxon>
        <taxon>Brassiceae</taxon>
        <taxon>Brassica</taxon>
    </lineage>
</organism>
<name>A0A3N6RF47_BRACR</name>
<evidence type="ECO:0000313" key="2">
    <source>
        <dbReference type="Proteomes" id="UP000712600"/>
    </source>
</evidence>
<comment type="caution">
    <text evidence="1">The sequence shown here is derived from an EMBL/GenBank/DDBJ whole genome shotgun (WGS) entry which is preliminary data.</text>
</comment>
<protein>
    <submittedName>
        <fullName evidence="1">Uncharacterized protein</fullName>
    </submittedName>
</protein>
<evidence type="ECO:0000313" key="1">
    <source>
        <dbReference type="EMBL" id="KAF3554410.1"/>
    </source>
</evidence>
<accession>A0A3N6RF47</accession>